<evidence type="ECO:0000313" key="2">
    <source>
        <dbReference type="Proteomes" id="UP000789901"/>
    </source>
</evidence>
<keyword evidence="2" id="KW-1185">Reference proteome</keyword>
<protein>
    <submittedName>
        <fullName evidence="1">33520_t:CDS:1</fullName>
    </submittedName>
</protein>
<dbReference type="Proteomes" id="UP000789901">
    <property type="component" value="Unassembled WGS sequence"/>
</dbReference>
<name>A0ABN7W5F7_GIGMA</name>
<sequence length="45" mass="5359">NIILSSNNIMLEKTLVDTSKYDDDINMKLPLEEFTKEIEKYKSFF</sequence>
<reference evidence="1 2" key="1">
    <citation type="submission" date="2021-06" db="EMBL/GenBank/DDBJ databases">
        <authorList>
            <person name="Kallberg Y."/>
            <person name="Tangrot J."/>
            <person name="Rosling A."/>
        </authorList>
    </citation>
    <scope>NUCLEOTIDE SEQUENCE [LARGE SCALE GENOMIC DNA]</scope>
    <source>
        <strain evidence="1 2">120-4 pot B 10/14</strain>
    </source>
</reference>
<evidence type="ECO:0000313" key="1">
    <source>
        <dbReference type="EMBL" id="CAG8815401.1"/>
    </source>
</evidence>
<gene>
    <name evidence="1" type="ORF">GMARGA_LOCUS26284</name>
</gene>
<proteinExistence type="predicted"/>
<dbReference type="EMBL" id="CAJVQB010030334">
    <property type="protein sequence ID" value="CAG8815401.1"/>
    <property type="molecule type" value="Genomic_DNA"/>
</dbReference>
<comment type="caution">
    <text evidence="1">The sequence shown here is derived from an EMBL/GenBank/DDBJ whole genome shotgun (WGS) entry which is preliminary data.</text>
</comment>
<accession>A0ABN7W5F7</accession>
<feature type="non-terminal residue" evidence="1">
    <location>
        <position position="1"/>
    </location>
</feature>
<organism evidence="1 2">
    <name type="scientific">Gigaspora margarita</name>
    <dbReference type="NCBI Taxonomy" id="4874"/>
    <lineage>
        <taxon>Eukaryota</taxon>
        <taxon>Fungi</taxon>
        <taxon>Fungi incertae sedis</taxon>
        <taxon>Mucoromycota</taxon>
        <taxon>Glomeromycotina</taxon>
        <taxon>Glomeromycetes</taxon>
        <taxon>Diversisporales</taxon>
        <taxon>Gigasporaceae</taxon>
        <taxon>Gigaspora</taxon>
    </lineage>
</organism>